<evidence type="ECO:0000313" key="2">
    <source>
        <dbReference type="Proteomes" id="UP000076761"/>
    </source>
</evidence>
<dbReference type="AlphaFoldDB" id="A0A165QF49"/>
<dbReference type="EMBL" id="KV425596">
    <property type="protein sequence ID" value="KZT22351.1"/>
    <property type="molecule type" value="Genomic_DNA"/>
</dbReference>
<protein>
    <submittedName>
        <fullName evidence="1">Uncharacterized protein</fullName>
    </submittedName>
</protein>
<organism evidence="1 2">
    <name type="scientific">Neolentinus lepideus HHB14362 ss-1</name>
    <dbReference type="NCBI Taxonomy" id="1314782"/>
    <lineage>
        <taxon>Eukaryota</taxon>
        <taxon>Fungi</taxon>
        <taxon>Dikarya</taxon>
        <taxon>Basidiomycota</taxon>
        <taxon>Agaricomycotina</taxon>
        <taxon>Agaricomycetes</taxon>
        <taxon>Gloeophyllales</taxon>
        <taxon>Gloeophyllaceae</taxon>
        <taxon>Neolentinus</taxon>
    </lineage>
</organism>
<gene>
    <name evidence="1" type="ORF">NEOLEDRAFT_654297</name>
</gene>
<sequence>MARQPQRGRTRPSSKRSLMLPQPLLPIVLLLSTRSWLWHELSNTTLSVANMKRLSNILTTILPQCETEARVYPTCQLGSG</sequence>
<keyword evidence="2" id="KW-1185">Reference proteome</keyword>
<name>A0A165QF49_9AGAM</name>
<dbReference type="InParanoid" id="A0A165QF49"/>
<dbReference type="Proteomes" id="UP000076761">
    <property type="component" value="Unassembled WGS sequence"/>
</dbReference>
<evidence type="ECO:0000313" key="1">
    <source>
        <dbReference type="EMBL" id="KZT22351.1"/>
    </source>
</evidence>
<reference evidence="1 2" key="1">
    <citation type="journal article" date="2016" name="Mol. Biol. Evol.">
        <title>Comparative Genomics of Early-Diverging Mushroom-Forming Fungi Provides Insights into the Origins of Lignocellulose Decay Capabilities.</title>
        <authorList>
            <person name="Nagy L.G."/>
            <person name="Riley R."/>
            <person name="Tritt A."/>
            <person name="Adam C."/>
            <person name="Daum C."/>
            <person name="Floudas D."/>
            <person name="Sun H."/>
            <person name="Yadav J.S."/>
            <person name="Pangilinan J."/>
            <person name="Larsson K.H."/>
            <person name="Matsuura K."/>
            <person name="Barry K."/>
            <person name="Labutti K."/>
            <person name="Kuo R."/>
            <person name="Ohm R.A."/>
            <person name="Bhattacharya S.S."/>
            <person name="Shirouzu T."/>
            <person name="Yoshinaga Y."/>
            <person name="Martin F.M."/>
            <person name="Grigoriev I.V."/>
            <person name="Hibbett D.S."/>
        </authorList>
    </citation>
    <scope>NUCLEOTIDE SEQUENCE [LARGE SCALE GENOMIC DNA]</scope>
    <source>
        <strain evidence="1 2">HHB14362 ss-1</strain>
    </source>
</reference>
<proteinExistence type="predicted"/>
<accession>A0A165QF49</accession>